<evidence type="ECO:0000256" key="1">
    <source>
        <dbReference type="ARBA" id="ARBA00004571"/>
    </source>
</evidence>
<dbReference type="SUPFAM" id="SSF56935">
    <property type="entry name" value="Porins"/>
    <property type="match status" value="1"/>
</dbReference>
<sequence>MALGDAPEDAYLGDLPVVLSASRLAQPTREAPGAITVIDRDMIRASGARSVAELLRWVPGFQVGEANAFRPLTAYHGLADDNPRRMLVRVDGRSLYSPYFLSGVEWHKLTVDIDDIERIEVFRGSNATAFGSQAFMGVVNIITRPAADTPGLRMRLTQGENGIRDRQVSIAQQFGPLNVRLGMGRESDDGTRGLEDNWQKHRADLRMDWQPAATHRVEIHAGGVRFDNRAGTAGELSDPPRDQRSSSSFGQIRWHWLPDAQEELTLSYLHQSERLKDEYGVLITSAEFPQLPSWATINVGVDFGYTVERDELELEHTFSPRDDIRVVWGLGQREDKIDAPQYFYPGKAITYTSRRLFGNLEWRASDRWLINLGAMAEEDDYNSAQLSPRLGINYLLTPEHTLRVAIGRAYRQPFPFEQEGDARFYGNGVILLRQAYQPPSETLAPERLRFREIGYLAELERWRTSLDVRVFEEKLDRLTHFQSNPSPLFPPPPMDDGEAKQPIGNRKVSIHGAELALLWRPAATSWLGLNYSRIEISTNEQDIQSKPFYKNSAPRASASVLAGWAPWPNWHFSVAHHYVGAMAWYRDEDDSLPAYQRTDLRVARRLDIGTTRAELAVTISNIGAHHAEYVPWIKTGPAAYATLRLEI</sequence>
<dbReference type="AlphaFoldDB" id="A0A4R6E3N6"/>
<reference evidence="15 16" key="1">
    <citation type="submission" date="2019-03" db="EMBL/GenBank/DDBJ databases">
        <title>Genomic Encyclopedia of Type Strains, Phase IV (KMG-IV): sequencing the most valuable type-strain genomes for metagenomic binning, comparative biology and taxonomic classification.</title>
        <authorList>
            <person name="Goeker M."/>
        </authorList>
    </citation>
    <scope>NUCLEOTIDE SEQUENCE [LARGE SCALE GENOMIC DNA]</scope>
    <source>
        <strain evidence="15 16">DSM 12121</strain>
    </source>
</reference>
<dbReference type="PROSITE" id="PS52016">
    <property type="entry name" value="TONB_DEPENDENT_REC_3"/>
    <property type="match status" value="1"/>
</dbReference>
<feature type="domain" description="TonB-dependent receptor plug" evidence="14">
    <location>
        <begin position="28"/>
        <end position="138"/>
    </location>
</feature>
<evidence type="ECO:0000256" key="7">
    <source>
        <dbReference type="ARBA" id="ARBA00023136"/>
    </source>
</evidence>
<keyword evidence="9 10" id="KW-0998">Cell outer membrane</keyword>
<evidence type="ECO:0000256" key="11">
    <source>
        <dbReference type="RuleBase" id="RU003357"/>
    </source>
</evidence>
<evidence type="ECO:0000256" key="2">
    <source>
        <dbReference type="ARBA" id="ARBA00009810"/>
    </source>
</evidence>
<dbReference type="Pfam" id="PF00593">
    <property type="entry name" value="TonB_dep_Rec_b-barrel"/>
    <property type="match status" value="1"/>
</dbReference>
<dbReference type="Proteomes" id="UP000295129">
    <property type="component" value="Unassembled WGS sequence"/>
</dbReference>
<evidence type="ECO:0000313" key="16">
    <source>
        <dbReference type="Proteomes" id="UP000295129"/>
    </source>
</evidence>
<evidence type="ECO:0000259" key="13">
    <source>
        <dbReference type="Pfam" id="PF00593"/>
    </source>
</evidence>
<comment type="caution">
    <text evidence="15">The sequence shown here is derived from an EMBL/GenBank/DDBJ whole genome shotgun (WGS) entry which is preliminary data.</text>
</comment>
<evidence type="ECO:0000256" key="3">
    <source>
        <dbReference type="ARBA" id="ARBA00022448"/>
    </source>
</evidence>
<keyword evidence="5 10" id="KW-0812">Transmembrane</keyword>
<keyword evidence="3 10" id="KW-0813">Transport</keyword>
<dbReference type="InterPro" id="IPR037066">
    <property type="entry name" value="Plug_dom_sf"/>
</dbReference>
<accession>A0A4R6E3N6</accession>
<dbReference type="PANTHER" id="PTHR30069:SF27">
    <property type="entry name" value="BLL4766 PROTEIN"/>
    <property type="match status" value="1"/>
</dbReference>
<dbReference type="GO" id="GO:0015344">
    <property type="term" value="F:siderophore uptake transmembrane transporter activity"/>
    <property type="evidence" value="ECO:0007669"/>
    <property type="project" value="TreeGrafter"/>
</dbReference>
<keyword evidence="8 15" id="KW-0675">Receptor</keyword>
<dbReference type="GO" id="GO:0009279">
    <property type="term" value="C:cell outer membrane"/>
    <property type="evidence" value="ECO:0007669"/>
    <property type="project" value="UniProtKB-SubCell"/>
</dbReference>
<proteinExistence type="inferred from homology"/>
<dbReference type="InterPro" id="IPR012910">
    <property type="entry name" value="Plug_dom"/>
</dbReference>
<comment type="subcellular location">
    <subcellularLocation>
        <location evidence="1 10">Cell outer membrane</location>
        <topology evidence="1 10">Multi-pass membrane protein</topology>
    </subcellularLocation>
</comment>
<dbReference type="RefSeq" id="WP_162851705.1">
    <property type="nucleotide sequence ID" value="NZ_SNVV01000006.1"/>
</dbReference>
<dbReference type="Gene3D" id="2.40.170.20">
    <property type="entry name" value="TonB-dependent receptor, beta-barrel domain"/>
    <property type="match status" value="1"/>
</dbReference>
<dbReference type="EMBL" id="SNVV01000006">
    <property type="protein sequence ID" value="TDN52427.1"/>
    <property type="molecule type" value="Genomic_DNA"/>
</dbReference>
<keyword evidence="6 11" id="KW-0798">TonB box</keyword>
<feature type="domain" description="TonB-dependent receptor-like beta-barrel" evidence="13">
    <location>
        <begin position="186"/>
        <end position="621"/>
    </location>
</feature>
<protein>
    <submittedName>
        <fullName evidence="15">Iron complex outermembrane receptor protein</fullName>
    </submittedName>
</protein>
<dbReference type="Pfam" id="PF07715">
    <property type="entry name" value="Plug"/>
    <property type="match status" value="1"/>
</dbReference>
<evidence type="ECO:0000256" key="10">
    <source>
        <dbReference type="PROSITE-ProRule" id="PRU01360"/>
    </source>
</evidence>
<evidence type="ECO:0000259" key="14">
    <source>
        <dbReference type="Pfam" id="PF07715"/>
    </source>
</evidence>
<keyword evidence="4 10" id="KW-1134">Transmembrane beta strand</keyword>
<evidence type="ECO:0000313" key="15">
    <source>
        <dbReference type="EMBL" id="TDN52427.1"/>
    </source>
</evidence>
<organism evidence="15 16">
    <name type="scientific">Azoarcus indigens</name>
    <dbReference type="NCBI Taxonomy" id="29545"/>
    <lineage>
        <taxon>Bacteria</taxon>
        <taxon>Pseudomonadati</taxon>
        <taxon>Pseudomonadota</taxon>
        <taxon>Betaproteobacteria</taxon>
        <taxon>Rhodocyclales</taxon>
        <taxon>Zoogloeaceae</taxon>
        <taxon>Azoarcus</taxon>
    </lineage>
</organism>
<evidence type="ECO:0000256" key="12">
    <source>
        <dbReference type="SAM" id="MobiDB-lite"/>
    </source>
</evidence>
<keyword evidence="7 10" id="KW-0472">Membrane</keyword>
<dbReference type="PANTHER" id="PTHR30069">
    <property type="entry name" value="TONB-DEPENDENT OUTER MEMBRANE RECEPTOR"/>
    <property type="match status" value="1"/>
</dbReference>
<keyword evidence="16" id="KW-1185">Reference proteome</keyword>
<evidence type="ECO:0000256" key="9">
    <source>
        <dbReference type="ARBA" id="ARBA00023237"/>
    </source>
</evidence>
<dbReference type="InterPro" id="IPR000531">
    <property type="entry name" value="Beta-barrel_TonB"/>
</dbReference>
<evidence type="ECO:0000256" key="5">
    <source>
        <dbReference type="ARBA" id="ARBA00022692"/>
    </source>
</evidence>
<name>A0A4R6E3N6_9RHOO</name>
<evidence type="ECO:0000256" key="4">
    <source>
        <dbReference type="ARBA" id="ARBA00022452"/>
    </source>
</evidence>
<feature type="region of interest" description="Disordered" evidence="12">
    <location>
        <begin position="228"/>
        <end position="247"/>
    </location>
</feature>
<gene>
    <name evidence="15" type="ORF">C7389_106126</name>
</gene>
<dbReference type="GO" id="GO:0044718">
    <property type="term" value="P:siderophore transmembrane transport"/>
    <property type="evidence" value="ECO:0007669"/>
    <property type="project" value="TreeGrafter"/>
</dbReference>
<evidence type="ECO:0000256" key="6">
    <source>
        <dbReference type="ARBA" id="ARBA00023077"/>
    </source>
</evidence>
<evidence type="ECO:0000256" key="8">
    <source>
        <dbReference type="ARBA" id="ARBA00023170"/>
    </source>
</evidence>
<dbReference type="InterPro" id="IPR039426">
    <property type="entry name" value="TonB-dep_rcpt-like"/>
</dbReference>
<comment type="similarity">
    <text evidence="2 10 11">Belongs to the TonB-dependent receptor family.</text>
</comment>
<dbReference type="InterPro" id="IPR036942">
    <property type="entry name" value="Beta-barrel_TonB_sf"/>
</dbReference>
<dbReference type="Gene3D" id="2.170.130.10">
    <property type="entry name" value="TonB-dependent receptor, plug domain"/>
    <property type="match status" value="1"/>
</dbReference>